<comment type="pathway">
    <text evidence="1">Pyrimidine metabolism; UMP biosynthesis via de novo pathway.</text>
</comment>
<dbReference type="CDD" id="cd06223">
    <property type="entry name" value="PRTases_typeI"/>
    <property type="match status" value="1"/>
</dbReference>
<dbReference type="Proteomes" id="UP000182998">
    <property type="component" value="Unassembled WGS sequence"/>
</dbReference>
<dbReference type="PANTHER" id="PTHR19278">
    <property type="entry name" value="OROTATE PHOSPHORIBOSYLTRANSFERASE"/>
    <property type="match status" value="1"/>
</dbReference>
<dbReference type="InterPro" id="IPR000836">
    <property type="entry name" value="PRTase_dom"/>
</dbReference>
<dbReference type="PATRIC" id="fig|451.8.peg.2795"/>
<dbReference type="EMBL" id="LN614830">
    <property type="protein sequence ID" value="CEG61726.1"/>
    <property type="molecule type" value="Genomic_DNA"/>
</dbReference>
<reference evidence="4 6" key="3">
    <citation type="submission" date="2016-10" db="EMBL/GenBank/DDBJ databases">
        <authorList>
            <person name="Varghese N."/>
            <person name="Submissions S."/>
        </authorList>
    </citation>
    <scope>NUCLEOTIDE SEQUENCE [LARGE SCALE GENOMIC DNA]</scope>
    <source>
        <strain evidence="4 6">ATCC 33218</strain>
    </source>
</reference>
<reference evidence="3" key="2">
    <citation type="submission" date="2014-09" db="EMBL/GenBank/DDBJ databases">
        <authorList>
            <person name="GOMEZ-VALERO Laura"/>
        </authorList>
    </citation>
    <scope>NUCLEOTIDE SEQUENCE</scope>
    <source>
        <strain evidence="3">ATCC33218</strain>
    </source>
</reference>
<keyword evidence="6" id="KW-1185">Reference proteome</keyword>
<dbReference type="GO" id="GO:0019856">
    <property type="term" value="P:pyrimidine nucleobase biosynthetic process"/>
    <property type="evidence" value="ECO:0007669"/>
    <property type="project" value="TreeGrafter"/>
</dbReference>
<sequence length="203" mass="22667">MTSIANLTKQYINGIYQTKALVIKENPFTLQSGKRSHVYLNHRHFLTDSYYLSLIAQLYCELIQHKTNDYCLGVVDSIMSPIIVGAMSALFKNDYVVIQKKAMTHGTQEALFGTFKKPVVLIDDMTSTGATLIDAGLKIRAQGGIVNFAVISAYRETSTLEHLQKHHITPLAIASFTEIINGLLNSLTAKEKMIVQKYPLIMD</sequence>
<dbReference type="EMBL" id="FMVN01000005">
    <property type="protein sequence ID" value="SCY21739.1"/>
    <property type="molecule type" value="Genomic_DNA"/>
</dbReference>
<dbReference type="SUPFAM" id="SSF53271">
    <property type="entry name" value="PRTase-like"/>
    <property type="match status" value="1"/>
</dbReference>
<dbReference type="GO" id="GO:0004588">
    <property type="term" value="F:orotate phosphoribosyltransferase activity"/>
    <property type="evidence" value="ECO:0007669"/>
    <property type="project" value="UniProtKB-EC"/>
</dbReference>
<dbReference type="Proteomes" id="UP000032414">
    <property type="component" value="Chromosome I"/>
</dbReference>
<reference evidence="5" key="1">
    <citation type="submission" date="2014-09" db="EMBL/GenBank/DDBJ databases">
        <authorList>
            <person name="Gomez-Valero L."/>
        </authorList>
    </citation>
    <scope>NUCLEOTIDE SEQUENCE [LARGE SCALE GENOMIC DNA]</scope>
    <source>
        <strain evidence="5">ATCC33218</strain>
    </source>
</reference>
<evidence type="ECO:0000256" key="1">
    <source>
        <dbReference type="ARBA" id="ARBA00004725"/>
    </source>
</evidence>
<organism evidence="3 5">
    <name type="scientific">Legionella micdadei</name>
    <name type="common">Tatlockia micdadei</name>
    <dbReference type="NCBI Taxonomy" id="451"/>
    <lineage>
        <taxon>Bacteria</taxon>
        <taxon>Pseudomonadati</taxon>
        <taxon>Pseudomonadota</taxon>
        <taxon>Gammaproteobacteria</taxon>
        <taxon>Legionellales</taxon>
        <taxon>Legionellaceae</taxon>
        <taxon>Legionella</taxon>
    </lineage>
</organism>
<evidence type="ECO:0000256" key="2">
    <source>
        <dbReference type="ARBA" id="ARBA00022975"/>
    </source>
</evidence>
<dbReference type="KEGG" id="tmc:LMI_2462"/>
<dbReference type="InterPro" id="IPR029057">
    <property type="entry name" value="PRTase-like"/>
</dbReference>
<dbReference type="EC" id="2.4.2.10" evidence="3"/>
<keyword evidence="3" id="KW-0808">Transferase</keyword>
<keyword evidence="3" id="KW-0328">Glycosyltransferase</keyword>
<proteinExistence type="predicted"/>
<dbReference type="STRING" id="451.B6N58_03880"/>
<evidence type="ECO:0000313" key="5">
    <source>
        <dbReference type="Proteomes" id="UP000032414"/>
    </source>
</evidence>
<name>A0A098GJQ5_LEGMI</name>
<keyword evidence="2" id="KW-0665">Pyrimidine biosynthesis</keyword>
<accession>A0A098GJQ5</accession>
<dbReference type="AlphaFoldDB" id="A0A098GJQ5"/>
<dbReference type="HOGENOM" id="CLU_1348376_0_0_6"/>
<dbReference type="GO" id="GO:0006222">
    <property type="term" value="P:UMP biosynthetic process"/>
    <property type="evidence" value="ECO:0007669"/>
    <property type="project" value="TreeGrafter"/>
</dbReference>
<evidence type="ECO:0000313" key="4">
    <source>
        <dbReference type="EMBL" id="SCY21739.1"/>
    </source>
</evidence>
<evidence type="ECO:0000313" key="3">
    <source>
        <dbReference type="EMBL" id="CEG61726.1"/>
    </source>
</evidence>
<dbReference type="PANTHER" id="PTHR19278:SF9">
    <property type="entry name" value="URIDINE 5'-MONOPHOSPHATE SYNTHASE"/>
    <property type="match status" value="1"/>
</dbReference>
<evidence type="ECO:0000313" key="6">
    <source>
        <dbReference type="Proteomes" id="UP000182998"/>
    </source>
</evidence>
<protein>
    <submittedName>
        <fullName evidence="4">Orotate phosphoribosyltransferase</fullName>
    </submittedName>
    <submittedName>
        <fullName evidence="3">Putative</fullName>
        <ecNumber evidence="3">2.4.2.10</ecNumber>
    </submittedName>
</protein>
<gene>
    <name evidence="3" type="ORF">LMI_2462</name>
    <name evidence="4" type="ORF">SAMN02982997_01103</name>
</gene>
<dbReference type="Gene3D" id="3.40.50.2020">
    <property type="match status" value="1"/>
</dbReference>